<evidence type="ECO:0000313" key="3">
    <source>
        <dbReference type="Proteomes" id="UP000315783"/>
    </source>
</evidence>
<accession>A0A545V9H6</accession>
<dbReference type="Proteomes" id="UP000315783">
    <property type="component" value="Unassembled WGS sequence"/>
</dbReference>
<evidence type="ECO:0000313" key="2">
    <source>
        <dbReference type="EMBL" id="TQV98370.1"/>
    </source>
</evidence>
<organism evidence="2 3">
    <name type="scientific">Cordyceps javanica</name>
    <dbReference type="NCBI Taxonomy" id="43265"/>
    <lineage>
        <taxon>Eukaryota</taxon>
        <taxon>Fungi</taxon>
        <taxon>Dikarya</taxon>
        <taxon>Ascomycota</taxon>
        <taxon>Pezizomycotina</taxon>
        <taxon>Sordariomycetes</taxon>
        <taxon>Hypocreomycetidae</taxon>
        <taxon>Hypocreales</taxon>
        <taxon>Cordycipitaceae</taxon>
        <taxon>Cordyceps</taxon>
    </lineage>
</organism>
<sequence>MRRLIRFSDEISFARASTPHKPDLTPAMIKSPPARGTRAQSVNEEANKADERPRKATLFARRRGAEGLQSVNYKGPLVWKLTDLASDGQLGGGGGGGGREGGAGCDARRLDATTCEKRQLWAIKLGEAREEHGKM</sequence>
<reference evidence="2 3" key="1">
    <citation type="journal article" date="2019" name="Appl. Microbiol. Biotechnol.">
        <title>Genome sequence of Isaria javanica and comparative genome analysis insights into family S53 peptidase evolution in fungal entomopathogens.</title>
        <authorList>
            <person name="Lin R."/>
            <person name="Zhang X."/>
            <person name="Xin B."/>
            <person name="Zou M."/>
            <person name="Gao Y."/>
            <person name="Qin F."/>
            <person name="Hu Q."/>
            <person name="Xie B."/>
            <person name="Cheng X."/>
        </authorList>
    </citation>
    <scope>NUCLEOTIDE SEQUENCE [LARGE SCALE GENOMIC DNA]</scope>
    <source>
        <strain evidence="2 3">IJ1G</strain>
    </source>
</reference>
<dbReference type="AlphaFoldDB" id="A0A545V9H6"/>
<feature type="region of interest" description="Disordered" evidence="1">
    <location>
        <begin position="16"/>
        <end position="55"/>
    </location>
</feature>
<comment type="caution">
    <text evidence="2">The sequence shown here is derived from an EMBL/GenBank/DDBJ whole genome shotgun (WGS) entry which is preliminary data.</text>
</comment>
<protein>
    <submittedName>
        <fullName evidence="2">Uncharacterized protein</fullName>
    </submittedName>
</protein>
<proteinExistence type="predicted"/>
<gene>
    <name evidence="2" type="ORF">IF1G_02450</name>
</gene>
<name>A0A545V9H6_9HYPO</name>
<feature type="compositionally biased region" description="Basic and acidic residues" evidence="1">
    <location>
        <begin position="45"/>
        <end position="54"/>
    </location>
</feature>
<dbReference type="EMBL" id="SPUK01000003">
    <property type="protein sequence ID" value="TQV98370.1"/>
    <property type="molecule type" value="Genomic_DNA"/>
</dbReference>
<keyword evidence="3" id="KW-1185">Reference proteome</keyword>
<evidence type="ECO:0000256" key="1">
    <source>
        <dbReference type="SAM" id="MobiDB-lite"/>
    </source>
</evidence>